<name>A0A7W7S6G8_9ACTN</name>
<keyword evidence="4" id="KW-0408">Iron</keyword>
<dbReference type="InterPro" id="IPR006158">
    <property type="entry name" value="Cobalamin-bd"/>
</dbReference>
<evidence type="ECO:0000259" key="7">
    <source>
        <dbReference type="PROSITE" id="PS51918"/>
    </source>
</evidence>
<dbReference type="RefSeq" id="WP_184910655.1">
    <property type="nucleotide sequence ID" value="NZ_JACHJR010000001.1"/>
</dbReference>
<dbReference type="GO" id="GO:0003824">
    <property type="term" value="F:catalytic activity"/>
    <property type="evidence" value="ECO:0007669"/>
    <property type="project" value="InterPro"/>
</dbReference>
<accession>A0A7W7S6G8</accession>
<dbReference type="SFLD" id="SFLDF00324">
    <property type="entry name" value="bacteriocin_maturation"/>
    <property type="match status" value="1"/>
</dbReference>
<dbReference type="PANTHER" id="PTHR43409">
    <property type="entry name" value="ANAEROBIC MAGNESIUM-PROTOPORPHYRIN IX MONOMETHYL ESTER CYCLASE-RELATED"/>
    <property type="match status" value="1"/>
</dbReference>
<dbReference type="GO" id="GO:0051536">
    <property type="term" value="F:iron-sulfur cluster binding"/>
    <property type="evidence" value="ECO:0007669"/>
    <property type="project" value="UniProtKB-KW"/>
</dbReference>
<dbReference type="CDD" id="cd01335">
    <property type="entry name" value="Radical_SAM"/>
    <property type="match status" value="1"/>
</dbReference>
<evidence type="ECO:0000313" key="8">
    <source>
        <dbReference type="EMBL" id="MBB4944597.1"/>
    </source>
</evidence>
<reference evidence="8 9" key="1">
    <citation type="submission" date="2020-08" db="EMBL/GenBank/DDBJ databases">
        <title>Sequencing the genomes of 1000 actinobacteria strains.</title>
        <authorList>
            <person name="Klenk H.-P."/>
        </authorList>
    </citation>
    <scope>NUCLEOTIDE SEQUENCE [LARGE SCALE GENOMIC DNA]</scope>
    <source>
        <strain evidence="8 9">DSM 44786</strain>
    </source>
</reference>
<evidence type="ECO:0000259" key="6">
    <source>
        <dbReference type="PROSITE" id="PS51332"/>
    </source>
</evidence>
<evidence type="ECO:0000256" key="4">
    <source>
        <dbReference type="ARBA" id="ARBA00023004"/>
    </source>
</evidence>
<dbReference type="EMBL" id="JACHJR010000001">
    <property type="protein sequence ID" value="MBB4944597.1"/>
    <property type="molecule type" value="Genomic_DNA"/>
</dbReference>
<evidence type="ECO:0000256" key="3">
    <source>
        <dbReference type="ARBA" id="ARBA00022723"/>
    </source>
</evidence>
<keyword evidence="2" id="KW-0949">S-adenosyl-L-methionine</keyword>
<feature type="domain" description="B12-binding" evidence="6">
    <location>
        <begin position="102"/>
        <end position="201"/>
    </location>
</feature>
<evidence type="ECO:0000256" key="1">
    <source>
        <dbReference type="ARBA" id="ARBA00001966"/>
    </source>
</evidence>
<keyword evidence="3" id="KW-0479">Metal-binding</keyword>
<dbReference type="SFLD" id="SFLDG01082">
    <property type="entry name" value="B12-binding_domain_containing"/>
    <property type="match status" value="1"/>
</dbReference>
<sequence>MNQPAAPQQFDVALVSMPWNIEQFTSLQIATLKSYLVKQGVSATSRHYHKDLLDYVGGEERHHVHEYGYGEHLFGALYYPDRRSDFVEAIKRRFDTPPLEPLLDRLHTYCEDVVRDLLATGAGLVGFTTTHVQVMSSIYIARRLTEERPGIKVVLGGLSLFEQFSESLLELYPEIDFIVNGEGEKALYRLAEAVRGTADTDFEQIGGLSWRDAAGVVHSSPKPAELVAMDASPGPDLDDYLNIHLAAERSQIPQPKVCVESARACSWGKCTFCIESISSRGPYRTRSAATVVDQVERLVADARSVDIAFTDPDMSSRRDVFEELTARGLDLRIDAEVSGMVDLPTLIAMKRAGLSTLQIGIESFTPENLKRFLKGVQLIHYVELMRWCAQLDLSLVYNIIVGAPFDTQENIDLAVRNMRRLFSLAPPVISEFVVSLGSPIFNDLAAYGIESLSPLPETSCYPEEVRQAVGPLLSFHAGYAFEVKGDRPKLDHSAVVATVDEWWKLRDAGFRTTAYRGRGFIDVEYVVGKSNRHVEVSDPAEVYLLNAVAVEAKSLRRLAQDAEGAFSPEQLRYAADALGERSLLFESDHKVLAIPVFARIDLAAHQGGRTQRLDLPWLRADSLRILDRAGS</sequence>
<dbReference type="Gene3D" id="3.80.30.20">
    <property type="entry name" value="tm_1862 like domain"/>
    <property type="match status" value="1"/>
</dbReference>
<dbReference type="Gene3D" id="3.40.50.280">
    <property type="entry name" value="Cobalamin-binding domain"/>
    <property type="match status" value="1"/>
</dbReference>
<dbReference type="SUPFAM" id="SSF102114">
    <property type="entry name" value="Radical SAM enzymes"/>
    <property type="match status" value="1"/>
</dbReference>
<dbReference type="Pfam" id="PF04055">
    <property type="entry name" value="Radical_SAM"/>
    <property type="match status" value="1"/>
</dbReference>
<dbReference type="SFLD" id="SFLDS00029">
    <property type="entry name" value="Radical_SAM"/>
    <property type="match status" value="1"/>
</dbReference>
<keyword evidence="5" id="KW-0411">Iron-sulfur</keyword>
<organism evidence="8 9">
    <name type="scientific">Kitasatospora gansuensis</name>
    <dbReference type="NCBI Taxonomy" id="258050"/>
    <lineage>
        <taxon>Bacteria</taxon>
        <taxon>Bacillati</taxon>
        <taxon>Actinomycetota</taxon>
        <taxon>Actinomycetes</taxon>
        <taxon>Kitasatosporales</taxon>
        <taxon>Streptomycetaceae</taxon>
        <taxon>Kitasatospora</taxon>
    </lineage>
</organism>
<dbReference type="InterPro" id="IPR006638">
    <property type="entry name" value="Elp3/MiaA/NifB-like_rSAM"/>
</dbReference>
<dbReference type="GO" id="GO:0046872">
    <property type="term" value="F:metal ion binding"/>
    <property type="evidence" value="ECO:0007669"/>
    <property type="project" value="UniProtKB-KW"/>
</dbReference>
<comment type="cofactor">
    <cofactor evidence="1">
        <name>[4Fe-4S] cluster</name>
        <dbReference type="ChEBI" id="CHEBI:49883"/>
    </cofactor>
</comment>
<dbReference type="Proteomes" id="UP000573327">
    <property type="component" value="Unassembled WGS sequence"/>
</dbReference>
<evidence type="ECO:0000313" key="9">
    <source>
        <dbReference type="Proteomes" id="UP000573327"/>
    </source>
</evidence>
<dbReference type="InterPro" id="IPR023404">
    <property type="entry name" value="rSAM_horseshoe"/>
</dbReference>
<dbReference type="PROSITE" id="PS51918">
    <property type="entry name" value="RADICAL_SAM"/>
    <property type="match status" value="1"/>
</dbReference>
<dbReference type="InterPro" id="IPR007197">
    <property type="entry name" value="rSAM"/>
</dbReference>
<dbReference type="PROSITE" id="PS51332">
    <property type="entry name" value="B12_BINDING"/>
    <property type="match status" value="1"/>
</dbReference>
<gene>
    <name evidence="8" type="ORF">F4556_000132</name>
</gene>
<dbReference type="PANTHER" id="PTHR43409:SF7">
    <property type="entry name" value="BLL1977 PROTEIN"/>
    <property type="match status" value="1"/>
</dbReference>
<dbReference type="InterPro" id="IPR058240">
    <property type="entry name" value="rSAM_sf"/>
</dbReference>
<dbReference type="InterPro" id="IPR023984">
    <property type="entry name" value="rSAM_ocin_1"/>
</dbReference>
<dbReference type="AlphaFoldDB" id="A0A7W7S6G8"/>
<comment type="caution">
    <text evidence="8">The sequence shown here is derived from an EMBL/GenBank/DDBJ whole genome shotgun (WGS) entry which is preliminary data.</text>
</comment>
<dbReference type="GO" id="GO:0031419">
    <property type="term" value="F:cobalamin binding"/>
    <property type="evidence" value="ECO:0007669"/>
    <property type="project" value="InterPro"/>
</dbReference>
<dbReference type="SMART" id="SM00729">
    <property type="entry name" value="Elp3"/>
    <property type="match status" value="1"/>
</dbReference>
<protein>
    <submittedName>
        <fullName evidence="8">Radical SAM superfamily enzyme YgiQ (UPF0313 family)</fullName>
    </submittedName>
</protein>
<dbReference type="Pfam" id="PF02310">
    <property type="entry name" value="B12-binding"/>
    <property type="match status" value="1"/>
</dbReference>
<evidence type="ECO:0000256" key="5">
    <source>
        <dbReference type="ARBA" id="ARBA00023014"/>
    </source>
</evidence>
<proteinExistence type="predicted"/>
<keyword evidence="9" id="KW-1185">Reference proteome</keyword>
<feature type="domain" description="Radical SAM core" evidence="7">
    <location>
        <begin position="251"/>
        <end position="480"/>
    </location>
</feature>
<dbReference type="InterPro" id="IPR051198">
    <property type="entry name" value="BchE-like"/>
</dbReference>
<evidence type="ECO:0000256" key="2">
    <source>
        <dbReference type="ARBA" id="ARBA00022691"/>
    </source>
</evidence>